<dbReference type="GO" id="GO:0015297">
    <property type="term" value="F:antiporter activity"/>
    <property type="evidence" value="ECO:0007669"/>
    <property type="project" value="InterPro"/>
</dbReference>
<keyword evidence="7 11" id="KW-1133">Transmembrane helix</keyword>
<evidence type="ECO:0000313" key="16">
    <source>
        <dbReference type="EMBL" id="KAK4389211.1"/>
    </source>
</evidence>
<dbReference type="Gene3D" id="1.20.1530.20">
    <property type="match status" value="1"/>
</dbReference>
<reference evidence="16" key="1">
    <citation type="submission" date="2020-06" db="EMBL/GenBank/DDBJ databases">
        <authorList>
            <person name="Li T."/>
            <person name="Hu X."/>
            <person name="Zhang T."/>
            <person name="Song X."/>
            <person name="Zhang H."/>
            <person name="Dai N."/>
            <person name="Sheng W."/>
            <person name="Hou X."/>
            <person name="Wei L."/>
        </authorList>
    </citation>
    <scope>NUCLEOTIDE SEQUENCE</scope>
    <source>
        <strain evidence="16">K16</strain>
        <tissue evidence="16">Leaf</tissue>
    </source>
</reference>
<evidence type="ECO:0000259" key="14">
    <source>
        <dbReference type="Pfam" id="PF23256"/>
    </source>
</evidence>
<dbReference type="InterPro" id="IPR001594">
    <property type="entry name" value="Palmitoyltrfase_DHHC"/>
</dbReference>
<keyword evidence="9 11" id="KW-0472">Membrane</keyword>
<sequence>MWQNTPTLVVDELYNVEVLGTLMYAVRFRAHASYKGLVRKFRVSSIWDRRKGHLLGHAPCEYKVEDLVSGLFLPLYFVSSGLKTNVATIQGVQSWGLLVLVIFTACFGKIVGTVVVSRFCKIPFKEALTLGFLMNTKGLVELIVLNIGKDRGVLNDQTFAIMVLMALFTTFITTPIVLTIYKPARVARSEYKHRTIQRSSQGLRVYAMHLMELSERSSAILMVHKVRKNGMPFWNRGHDSDPNQIVVAFEAFQHLSQVSVRPTTAISSMSSMHEDICNSAARKKVAMIVLPFHKHQRVDGRLETTRAELRHVNRRVLEHAPCSVAILVDRGLGGTCHVAASNVDYTITTFFFGGPDDREALSYGALMAEHPGISLTIVRFTVDPKIVGDTIQLDMDDQHIPDARSNDEVFLAEFKQKVSKDGSIRFKETMVSDAAEAVDVIHTYNRSNLFLVGRTPEGQLVGALNTTRECPELGPVGNLLISPEFSTSVLVVQQYRIQLTGDSLNSLKAEDTAEAESDSMIWHRGGQIEAYSLGEFNPHFLEFSFSRFRLVWVPLEGTMSTANSAGPSSSNYVAVQEEDDQSASIDVDVETTCWGCGLRVLVSPYASVFKCGWCGAITKQNVVKSDNKYFQWRRLRDRCFCYDRCYIYAILHIISFHQHGFVACYDLNITIAGGGIWAIYPVVFSISHFCGVFHITVAGILSVSTLSSFFLAAFRPAGAPPMVLWGSYPTVGKGGLENHTFCHYCSKPKSPRTHHCRSCGMCILDMDHHCPFIGNCVGAANHRCFILFLISTVISTSYVAIMTSYSVHYMWPPLAHRHVNQLNEYIGAELIFSVLKENILVFLRSALFLPARGLVLVYLFISSVSVGTGLIVLLWQQLGYIYVGKTYLGHLSAVDGEEMVERDCQNLLRFFGCPHSAAVYLPSYLRSRKSHKK</sequence>
<reference evidence="16" key="2">
    <citation type="journal article" date="2024" name="Plant">
        <title>Genomic evolution and insights into agronomic trait innovations of Sesamum species.</title>
        <authorList>
            <person name="Miao H."/>
            <person name="Wang L."/>
            <person name="Qu L."/>
            <person name="Liu H."/>
            <person name="Sun Y."/>
            <person name="Le M."/>
            <person name="Wang Q."/>
            <person name="Wei S."/>
            <person name="Zheng Y."/>
            <person name="Lin W."/>
            <person name="Duan Y."/>
            <person name="Cao H."/>
            <person name="Xiong S."/>
            <person name="Wang X."/>
            <person name="Wei L."/>
            <person name="Li C."/>
            <person name="Ma Q."/>
            <person name="Ju M."/>
            <person name="Zhao R."/>
            <person name="Li G."/>
            <person name="Mu C."/>
            <person name="Tian Q."/>
            <person name="Mei H."/>
            <person name="Zhang T."/>
            <person name="Gao T."/>
            <person name="Zhang H."/>
        </authorList>
    </citation>
    <scope>NUCLEOTIDE SEQUENCE</scope>
    <source>
        <strain evidence="16">K16</strain>
    </source>
</reference>
<protein>
    <submittedName>
        <fullName evidence="16">Cation/H(+) antiporter 18</fullName>
    </submittedName>
</protein>
<keyword evidence="5 11" id="KW-0812">Transmembrane</keyword>
<dbReference type="Pfam" id="PF23259">
    <property type="entry name" value="CHX17_C"/>
    <property type="match status" value="1"/>
</dbReference>
<name>A0AAE2BKY8_9LAMI</name>
<dbReference type="AlphaFoldDB" id="A0AAE2BKY8"/>
<feature type="transmembrane region" description="Helical" evidence="11">
    <location>
        <begin position="159"/>
        <end position="181"/>
    </location>
</feature>
<dbReference type="GO" id="GO:0012505">
    <property type="term" value="C:endomembrane system"/>
    <property type="evidence" value="ECO:0007669"/>
    <property type="project" value="UniProtKB-SubCell"/>
</dbReference>
<keyword evidence="17" id="KW-1185">Reference proteome</keyword>
<dbReference type="InterPro" id="IPR006153">
    <property type="entry name" value="Cation/H_exchanger_TM"/>
</dbReference>
<feature type="domain" description="Cation/H+ exchanger transmembrane" evidence="12">
    <location>
        <begin position="61"/>
        <end position="177"/>
    </location>
</feature>
<dbReference type="PROSITE" id="PS50216">
    <property type="entry name" value="DHHC"/>
    <property type="match status" value="1"/>
</dbReference>
<evidence type="ECO:0000256" key="7">
    <source>
        <dbReference type="ARBA" id="ARBA00022989"/>
    </source>
</evidence>
<evidence type="ECO:0000256" key="9">
    <source>
        <dbReference type="ARBA" id="ARBA00023136"/>
    </source>
</evidence>
<evidence type="ECO:0000256" key="6">
    <source>
        <dbReference type="ARBA" id="ARBA00022958"/>
    </source>
</evidence>
<dbReference type="Pfam" id="PF01529">
    <property type="entry name" value="DHHC"/>
    <property type="match status" value="1"/>
</dbReference>
<dbReference type="InterPro" id="IPR057290">
    <property type="entry name" value="CHX17_C"/>
</dbReference>
<evidence type="ECO:0000256" key="5">
    <source>
        <dbReference type="ARBA" id="ARBA00022692"/>
    </source>
</evidence>
<dbReference type="InterPro" id="IPR038770">
    <property type="entry name" value="Na+/solute_symporter_sf"/>
</dbReference>
<dbReference type="GO" id="GO:0006885">
    <property type="term" value="P:regulation of pH"/>
    <property type="evidence" value="ECO:0007669"/>
    <property type="project" value="TreeGrafter"/>
</dbReference>
<evidence type="ECO:0000256" key="11">
    <source>
        <dbReference type="SAM" id="Phobius"/>
    </source>
</evidence>
<dbReference type="PANTHER" id="PTHR32468:SF144">
    <property type="entry name" value="CATION_H(+) ANTIPORTER 17"/>
    <property type="match status" value="1"/>
</dbReference>
<keyword evidence="8" id="KW-0406">Ion transport</keyword>
<dbReference type="PANTHER" id="PTHR32468">
    <property type="entry name" value="CATION/H + ANTIPORTER"/>
    <property type="match status" value="1"/>
</dbReference>
<comment type="similarity">
    <text evidence="2">Belongs to the DHHC palmitoyltransferase family.</text>
</comment>
<feature type="domain" description="Cation/H(+) antiporter C-terminal" evidence="15">
    <location>
        <begin position="347"/>
        <end position="496"/>
    </location>
</feature>
<dbReference type="Proteomes" id="UP001289374">
    <property type="component" value="Unassembled WGS sequence"/>
</dbReference>
<dbReference type="EMBL" id="JACGWL010000013">
    <property type="protein sequence ID" value="KAK4389211.1"/>
    <property type="molecule type" value="Genomic_DNA"/>
</dbReference>
<dbReference type="GO" id="GO:0016020">
    <property type="term" value="C:membrane"/>
    <property type="evidence" value="ECO:0007669"/>
    <property type="project" value="InterPro"/>
</dbReference>
<evidence type="ECO:0000256" key="8">
    <source>
        <dbReference type="ARBA" id="ARBA00023065"/>
    </source>
</evidence>
<feature type="transmembrane region" description="Helical" evidence="11">
    <location>
        <begin position="95"/>
        <end position="116"/>
    </location>
</feature>
<feature type="transmembrane region" description="Helical" evidence="11">
    <location>
        <begin position="692"/>
        <end position="714"/>
    </location>
</feature>
<evidence type="ECO:0000256" key="3">
    <source>
        <dbReference type="ARBA" id="ARBA00022448"/>
    </source>
</evidence>
<feature type="domain" description="Cation/H(+) antiporter central" evidence="14">
    <location>
        <begin position="203"/>
        <end position="342"/>
    </location>
</feature>
<evidence type="ECO:0000256" key="2">
    <source>
        <dbReference type="ARBA" id="ARBA00008574"/>
    </source>
</evidence>
<dbReference type="GO" id="GO:1902600">
    <property type="term" value="P:proton transmembrane transport"/>
    <property type="evidence" value="ECO:0007669"/>
    <property type="project" value="InterPro"/>
</dbReference>
<evidence type="ECO:0000259" key="12">
    <source>
        <dbReference type="Pfam" id="PF00999"/>
    </source>
</evidence>
<evidence type="ECO:0000256" key="10">
    <source>
        <dbReference type="ARBA" id="ARBA00038341"/>
    </source>
</evidence>
<feature type="transmembrane region" description="Helical" evidence="11">
    <location>
        <begin position="785"/>
        <end position="805"/>
    </location>
</feature>
<feature type="transmembrane region" description="Helical" evidence="11">
    <location>
        <begin position="660"/>
        <end position="680"/>
    </location>
</feature>
<dbReference type="Pfam" id="PF23256">
    <property type="entry name" value="CHX17_2nd"/>
    <property type="match status" value="1"/>
</dbReference>
<evidence type="ECO:0000256" key="4">
    <source>
        <dbReference type="ARBA" id="ARBA00022538"/>
    </source>
</evidence>
<keyword evidence="6" id="KW-0630">Potassium</keyword>
<feature type="domain" description="Palmitoyltransferase DHHC" evidence="13">
    <location>
        <begin position="738"/>
        <end position="887"/>
    </location>
</feature>
<keyword evidence="4" id="KW-0633">Potassium transport</keyword>
<evidence type="ECO:0000256" key="1">
    <source>
        <dbReference type="ARBA" id="ARBA00004127"/>
    </source>
</evidence>
<comment type="caution">
    <text evidence="16">The sequence shown here is derived from an EMBL/GenBank/DDBJ whole genome shotgun (WGS) entry which is preliminary data.</text>
</comment>
<proteinExistence type="inferred from homology"/>
<dbReference type="Pfam" id="PF00999">
    <property type="entry name" value="Na_H_Exchanger"/>
    <property type="match status" value="1"/>
</dbReference>
<comment type="subcellular location">
    <subcellularLocation>
        <location evidence="1">Endomembrane system</location>
        <topology evidence="1">Multi-pass membrane protein</topology>
    </subcellularLocation>
</comment>
<accession>A0AAE2BKY8</accession>
<comment type="similarity">
    <text evidence="10">Belongs to the monovalent cation:proton antiporter 2 (CPA2) transporter (TC 2.A.37) family. CHX (TC 2.A.37.4) subfamily.</text>
</comment>
<evidence type="ECO:0000259" key="13">
    <source>
        <dbReference type="Pfam" id="PF01529"/>
    </source>
</evidence>
<dbReference type="GO" id="GO:0006813">
    <property type="term" value="P:potassium ion transport"/>
    <property type="evidence" value="ECO:0007669"/>
    <property type="project" value="UniProtKB-KW"/>
</dbReference>
<gene>
    <name evidence="16" type="ORF">Sango_2258100</name>
</gene>
<organism evidence="16 17">
    <name type="scientific">Sesamum angolense</name>
    <dbReference type="NCBI Taxonomy" id="2727404"/>
    <lineage>
        <taxon>Eukaryota</taxon>
        <taxon>Viridiplantae</taxon>
        <taxon>Streptophyta</taxon>
        <taxon>Embryophyta</taxon>
        <taxon>Tracheophyta</taxon>
        <taxon>Spermatophyta</taxon>
        <taxon>Magnoliopsida</taxon>
        <taxon>eudicotyledons</taxon>
        <taxon>Gunneridae</taxon>
        <taxon>Pentapetalae</taxon>
        <taxon>asterids</taxon>
        <taxon>lamiids</taxon>
        <taxon>Lamiales</taxon>
        <taxon>Pedaliaceae</taxon>
        <taxon>Sesamum</taxon>
    </lineage>
</organism>
<dbReference type="InterPro" id="IPR057291">
    <property type="entry name" value="CHX17_2nd"/>
</dbReference>
<feature type="transmembrane region" description="Helical" evidence="11">
    <location>
        <begin position="855"/>
        <end position="875"/>
    </location>
</feature>
<dbReference type="GO" id="GO:0016409">
    <property type="term" value="F:palmitoyltransferase activity"/>
    <property type="evidence" value="ECO:0007669"/>
    <property type="project" value="InterPro"/>
</dbReference>
<evidence type="ECO:0000313" key="17">
    <source>
        <dbReference type="Proteomes" id="UP001289374"/>
    </source>
</evidence>
<dbReference type="InterPro" id="IPR050794">
    <property type="entry name" value="CPA2_transporter"/>
</dbReference>
<keyword evidence="3" id="KW-0813">Transport</keyword>
<evidence type="ECO:0000259" key="15">
    <source>
        <dbReference type="Pfam" id="PF23259"/>
    </source>
</evidence>